<dbReference type="GO" id="GO:0009097">
    <property type="term" value="P:isoleucine biosynthetic process"/>
    <property type="evidence" value="ECO:0007669"/>
    <property type="project" value="TreeGrafter"/>
</dbReference>
<organism evidence="7 8">
    <name type="scientific">Pseudomonas knackmussii (strain DSM 6978 / CCUG 54928 / LMG 23759 / B13)</name>
    <dbReference type="NCBI Taxonomy" id="1301098"/>
    <lineage>
        <taxon>Bacteria</taxon>
        <taxon>Pseudomonadati</taxon>
        <taxon>Pseudomonadota</taxon>
        <taxon>Gammaproteobacteria</taxon>
        <taxon>Pseudomonadales</taxon>
        <taxon>Pseudomonadaceae</taxon>
        <taxon>Pseudomonas</taxon>
    </lineage>
</organism>
<gene>
    <name evidence="7" type="ORF">PKB_1857</name>
</gene>
<dbReference type="InterPro" id="IPR029061">
    <property type="entry name" value="THDP-binding"/>
</dbReference>
<dbReference type="GO" id="GO:0005948">
    <property type="term" value="C:acetolactate synthase complex"/>
    <property type="evidence" value="ECO:0007669"/>
    <property type="project" value="TreeGrafter"/>
</dbReference>
<comment type="similarity">
    <text evidence="1 3">Belongs to the TPP enzyme family.</text>
</comment>
<dbReference type="InterPro" id="IPR029035">
    <property type="entry name" value="DHS-like_NAD/FAD-binding_dom"/>
</dbReference>
<reference evidence="7 8" key="1">
    <citation type="submission" date="2013-03" db="EMBL/GenBank/DDBJ databases">
        <authorList>
            <person name="Linke B."/>
        </authorList>
    </citation>
    <scope>NUCLEOTIDE SEQUENCE [LARGE SCALE GENOMIC DNA]</scope>
    <source>
        <strain evidence="7 8">B13</strain>
    </source>
</reference>
<dbReference type="FunFam" id="3.40.50.970:FF:000007">
    <property type="entry name" value="Acetolactate synthase"/>
    <property type="match status" value="1"/>
</dbReference>
<evidence type="ECO:0000259" key="6">
    <source>
        <dbReference type="Pfam" id="PF02776"/>
    </source>
</evidence>
<dbReference type="CDD" id="cd00568">
    <property type="entry name" value="TPP_enzymes"/>
    <property type="match status" value="1"/>
</dbReference>
<dbReference type="STRING" id="1301098.PKB_1857"/>
<sequence>MPSMTNFGLSAPGAGRLNPVSHARPLDCLPAPRPLSGVGEPAEMARPIDDKKRTMTMATCGEVLVHLLEGYGVEQVFGIPGVHTVELYRGLARSKIRHVTPRHEQGAGFMADGFARTSGKPGVCFIITGPGMTNIATAMAQAYADSIPMLVISSVQSRSQLGGGRGKLHELPSQSNLIAGCSAFSHTLMSAAELPAVLARAFALFQAGRPRPVHIEIPLDVLVENADALLASQPVQVARAGAAPAAVAEMASLLAGARRPLILAGGGAIDAGPALQRLAEHLHAPVALTINAKGLLPSRHPLLIGSTQSLEATRELVNEADVVLAVGTELGETDYDVTFAGGFKIPGALLRIDIDPDQTVRNYPPRAALVADSRLALEALLSALDGQALAVDTEHWGARRAASLREVLLGTWDDNLRAQTRFLRAALDELPEAVLVGDSTQPVYTGNLTLDLEQPRRWFNSSTGYGTLGYALPAAIGAWLGDASRRPVLCLIGDGGLQFTLPELASAVEAHVPLIVLLWNNHGYEEIKKYMVNRDIEPVGVDIYTPDFIGAAKALGCKAHRAGDEAALRAALREAGASSLPTLIEIDQATWMSSLG</sequence>
<evidence type="ECO:0008006" key="9">
    <source>
        <dbReference type="Google" id="ProtNLM"/>
    </source>
</evidence>
<reference evidence="7 8" key="2">
    <citation type="submission" date="2014-05" db="EMBL/GenBank/DDBJ databases">
        <title>Genome sequence of the 3-chlorobenzoate degrading bacterium Pseudomonas knackmussii B13 shows multiple evidence for horizontal gene transfer.</title>
        <authorList>
            <person name="Miyazaki R."/>
            <person name="Bertelli C."/>
            <person name="Falquet L."/>
            <person name="Robinson-Rechavi M."/>
            <person name="Gharib W."/>
            <person name="Roy S."/>
            <person name="Van der Meer J.R."/>
        </authorList>
    </citation>
    <scope>NUCLEOTIDE SEQUENCE [LARGE SCALE GENOMIC DNA]</scope>
    <source>
        <strain evidence="7 8">B13</strain>
    </source>
</reference>
<dbReference type="PANTHER" id="PTHR18968:SF13">
    <property type="entry name" value="ACETOLACTATE SYNTHASE CATALYTIC SUBUNIT, MITOCHONDRIAL"/>
    <property type="match status" value="1"/>
</dbReference>
<protein>
    <recommendedName>
        <fullName evidence="9">5-guanidino-2-oxopentanoate decarboxylase</fullName>
    </recommendedName>
</protein>
<dbReference type="eggNOG" id="COG0028">
    <property type="taxonomic scope" value="Bacteria"/>
</dbReference>
<dbReference type="InterPro" id="IPR011766">
    <property type="entry name" value="TPP_enzyme_TPP-bd"/>
</dbReference>
<dbReference type="GO" id="GO:0050660">
    <property type="term" value="F:flavin adenine dinucleotide binding"/>
    <property type="evidence" value="ECO:0007669"/>
    <property type="project" value="TreeGrafter"/>
</dbReference>
<feature type="domain" description="Thiamine pyrophosphate enzyme N-terminal TPP-binding" evidence="6">
    <location>
        <begin position="59"/>
        <end position="174"/>
    </location>
</feature>
<dbReference type="Pfam" id="PF02776">
    <property type="entry name" value="TPP_enzyme_N"/>
    <property type="match status" value="1"/>
</dbReference>
<dbReference type="PANTHER" id="PTHR18968">
    <property type="entry name" value="THIAMINE PYROPHOSPHATE ENZYMES"/>
    <property type="match status" value="1"/>
</dbReference>
<dbReference type="InterPro" id="IPR012001">
    <property type="entry name" value="Thiamin_PyroP_enz_TPP-bd_dom"/>
</dbReference>
<accession>A0A024HFD4</accession>
<dbReference type="EMBL" id="HG322950">
    <property type="protein sequence ID" value="CDF83207.1"/>
    <property type="molecule type" value="Genomic_DNA"/>
</dbReference>
<evidence type="ECO:0000256" key="2">
    <source>
        <dbReference type="ARBA" id="ARBA00023052"/>
    </source>
</evidence>
<dbReference type="NCBIfam" id="NF005712">
    <property type="entry name" value="PRK07524.1"/>
    <property type="match status" value="1"/>
</dbReference>
<dbReference type="Proteomes" id="UP000025241">
    <property type="component" value="Chromosome I"/>
</dbReference>
<dbReference type="Pfam" id="PF02775">
    <property type="entry name" value="TPP_enzyme_C"/>
    <property type="match status" value="1"/>
</dbReference>
<feature type="domain" description="Thiamine pyrophosphate enzyme TPP-binding" evidence="5">
    <location>
        <begin position="448"/>
        <end position="586"/>
    </location>
</feature>
<keyword evidence="8" id="KW-1185">Reference proteome</keyword>
<evidence type="ECO:0000259" key="4">
    <source>
        <dbReference type="Pfam" id="PF00205"/>
    </source>
</evidence>
<evidence type="ECO:0000313" key="7">
    <source>
        <dbReference type="EMBL" id="CDF83207.1"/>
    </source>
</evidence>
<evidence type="ECO:0000256" key="1">
    <source>
        <dbReference type="ARBA" id="ARBA00007812"/>
    </source>
</evidence>
<dbReference type="Gene3D" id="3.40.50.970">
    <property type="match status" value="2"/>
</dbReference>
<keyword evidence="2 3" id="KW-0786">Thiamine pyrophosphate</keyword>
<dbReference type="Pfam" id="PF00205">
    <property type="entry name" value="TPP_enzyme_M"/>
    <property type="match status" value="1"/>
</dbReference>
<evidence type="ECO:0000313" key="8">
    <source>
        <dbReference type="Proteomes" id="UP000025241"/>
    </source>
</evidence>
<dbReference type="HOGENOM" id="CLU_013748_3_1_6"/>
<dbReference type="KEGG" id="pkc:PKB_1857"/>
<feature type="domain" description="Thiamine pyrophosphate enzyme central" evidence="4">
    <location>
        <begin position="247"/>
        <end position="380"/>
    </location>
</feature>
<dbReference type="Gene3D" id="3.40.50.1220">
    <property type="entry name" value="TPP-binding domain"/>
    <property type="match status" value="1"/>
</dbReference>
<dbReference type="SUPFAM" id="SSF52518">
    <property type="entry name" value="Thiamin diphosphate-binding fold (THDP-binding)"/>
    <property type="match status" value="2"/>
</dbReference>
<dbReference type="GO" id="GO:0009099">
    <property type="term" value="P:L-valine biosynthetic process"/>
    <property type="evidence" value="ECO:0007669"/>
    <property type="project" value="TreeGrafter"/>
</dbReference>
<dbReference type="AlphaFoldDB" id="A0A024HFD4"/>
<dbReference type="GO" id="GO:0003984">
    <property type="term" value="F:acetolactate synthase activity"/>
    <property type="evidence" value="ECO:0007669"/>
    <property type="project" value="TreeGrafter"/>
</dbReference>
<dbReference type="GO" id="GO:0000287">
    <property type="term" value="F:magnesium ion binding"/>
    <property type="evidence" value="ECO:0007669"/>
    <property type="project" value="InterPro"/>
</dbReference>
<evidence type="ECO:0000256" key="3">
    <source>
        <dbReference type="RuleBase" id="RU362132"/>
    </source>
</evidence>
<dbReference type="InterPro" id="IPR012000">
    <property type="entry name" value="Thiamin_PyroP_enz_cen_dom"/>
</dbReference>
<name>A0A024HFD4_PSEKB</name>
<dbReference type="CDD" id="cd07035">
    <property type="entry name" value="TPP_PYR_POX_like"/>
    <property type="match status" value="1"/>
</dbReference>
<evidence type="ECO:0000259" key="5">
    <source>
        <dbReference type="Pfam" id="PF02775"/>
    </source>
</evidence>
<dbReference type="InterPro" id="IPR045229">
    <property type="entry name" value="TPP_enz"/>
</dbReference>
<proteinExistence type="inferred from homology"/>
<dbReference type="GO" id="GO:0030976">
    <property type="term" value="F:thiamine pyrophosphate binding"/>
    <property type="evidence" value="ECO:0007669"/>
    <property type="project" value="InterPro"/>
</dbReference>
<dbReference type="PATRIC" id="fig|1301098.3.peg.1842"/>
<dbReference type="SUPFAM" id="SSF52467">
    <property type="entry name" value="DHS-like NAD/FAD-binding domain"/>
    <property type="match status" value="1"/>
</dbReference>